<proteinExistence type="predicted"/>
<dbReference type="InterPro" id="IPR036259">
    <property type="entry name" value="MFS_trans_sf"/>
</dbReference>
<protein>
    <submittedName>
        <fullName evidence="3">Sulfite exporter TauE/SafE family protein</fullName>
    </submittedName>
</protein>
<evidence type="ECO:0000256" key="1">
    <source>
        <dbReference type="SAM" id="Phobius"/>
    </source>
</evidence>
<feature type="domain" description="Urease accessory protein UreH-like transmembrane" evidence="2">
    <location>
        <begin position="5"/>
        <end position="201"/>
    </location>
</feature>
<comment type="caution">
    <text evidence="3">The sequence shown here is derived from an EMBL/GenBank/DDBJ whole genome shotgun (WGS) entry which is preliminary data.</text>
</comment>
<dbReference type="AlphaFoldDB" id="A0A4Q5LZK8"/>
<name>A0A4Q5LZK8_9BACT</name>
<evidence type="ECO:0000313" key="3">
    <source>
        <dbReference type="EMBL" id="RYU95426.1"/>
    </source>
</evidence>
<evidence type="ECO:0000313" key="4">
    <source>
        <dbReference type="Proteomes" id="UP000293162"/>
    </source>
</evidence>
<keyword evidence="1" id="KW-0812">Transmembrane</keyword>
<dbReference type="OrthoDB" id="594443at2"/>
<feature type="transmembrane region" description="Helical" evidence="1">
    <location>
        <begin position="157"/>
        <end position="179"/>
    </location>
</feature>
<reference evidence="3 4" key="1">
    <citation type="submission" date="2019-02" db="EMBL/GenBank/DDBJ databases">
        <title>Bacterial novel species Emticicia sp. 17J42-9 isolated from soil.</title>
        <authorList>
            <person name="Jung H.-Y."/>
        </authorList>
    </citation>
    <scope>NUCLEOTIDE SEQUENCE [LARGE SCALE GENOMIC DNA]</scope>
    <source>
        <strain evidence="3 4">17J42-9</strain>
    </source>
</reference>
<feature type="transmembrane region" description="Helical" evidence="1">
    <location>
        <begin position="6"/>
        <end position="28"/>
    </location>
</feature>
<feature type="transmembrane region" description="Helical" evidence="1">
    <location>
        <begin position="191"/>
        <end position="207"/>
    </location>
</feature>
<gene>
    <name evidence="3" type="ORF">EWM59_12210</name>
</gene>
<dbReference type="InterPro" id="IPR039447">
    <property type="entry name" value="UreH-like_TM_dom"/>
</dbReference>
<accession>A0A4Q5LZK8</accession>
<dbReference type="Proteomes" id="UP000293162">
    <property type="component" value="Unassembled WGS sequence"/>
</dbReference>
<dbReference type="PANTHER" id="PTHR42208">
    <property type="entry name" value="HEAVY METAL TRANSPORTER-RELATED"/>
    <property type="match status" value="1"/>
</dbReference>
<keyword evidence="1" id="KW-1133">Transmembrane helix</keyword>
<keyword evidence="1" id="KW-0472">Membrane</keyword>
<organism evidence="3 4">
    <name type="scientific">Emticicia agri</name>
    <dbReference type="NCBI Taxonomy" id="2492393"/>
    <lineage>
        <taxon>Bacteria</taxon>
        <taxon>Pseudomonadati</taxon>
        <taxon>Bacteroidota</taxon>
        <taxon>Cytophagia</taxon>
        <taxon>Cytophagales</taxon>
        <taxon>Leadbetterellaceae</taxon>
        <taxon>Emticicia</taxon>
    </lineage>
</organism>
<dbReference type="SUPFAM" id="SSF103473">
    <property type="entry name" value="MFS general substrate transporter"/>
    <property type="match status" value="1"/>
</dbReference>
<dbReference type="EMBL" id="SEWF01000015">
    <property type="protein sequence ID" value="RYU95426.1"/>
    <property type="molecule type" value="Genomic_DNA"/>
</dbReference>
<dbReference type="PANTHER" id="PTHR42208:SF1">
    <property type="entry name" value="HEAVY METAL TRANSPORTER"/>
    <property type="match status" value="1"/>
</dbReference>
<keyword evidence="4" id="KW-1185">Reference proteome</keyword>
<evidence type="ECO:0000259" key="2">
    <source>
        <dbReference type="Pfam" id="PF13386"/>
    </source>
</evidence>
<sequence>MLYPAFILGLAGSLHCMGMCGPISMLLPGDKSKRGRYIIGRVVYNLGRIFTYSLLGLLVGLVGEQIALFTSQKVLFIIVGSLILLAFILPARWLKSLDVLPYVNRFNNFIKASLSVFYKKHTLFAQLVFGVLNGLLPCGLVYAALSGAFLMSEPWESVLFMALFGLGTLPMMLGFAFLGNTLRKWFSFKPKVIYTCSYIVLAIWLIFKGVNLPANNFAHHEANGITVCHGK</sequence>
<dbReference type="Pfam" id="PF13386">
    <property type="entry name" value="DsbD_2"/>
    <property type="match status" value="1"/>
</dbReference>
<dbReference type="RefSeq" id="WP_130021259.1">
    <property type="nucleotide sequence ID" value="NZ_SEWF01000015.1"/>
</dbReference>
<feature type="transmembrane region" description="Helical" evidence="1">
    <location>
        <begin position="49"/>
        <end position="68"/>
    </location>
</feature>
<feature type="transmembrane region" description="Helical" evidence="1">
    <location>
        <begin position="123"/>
        <end position="145"/>
    </location>
</feature>
<feature type="transmembrane region" description="Helical" evidence="1">
    <location>
        <begin position="74"/>
        <end position="94"/>
    </location>
</feature>